<dbReference type="EMBL" id="JABWUV010000020">
    <property type="protein sequence ID" value="KAF6282396.1"/>
    <property type="molecule type" value="Genomic_DNA"/>
</dbReference>
<gene>
    <name evidence="2" type="ORF">mMyoMyo1_010041</name>
</gene>
<protein>
    <submittedName>
        <fullName evidence="2">Uncharacterized protein</fullName>
    </submittedName>
</protein>
<dbReference type="Proteomes" id="UP000527355">
    <property type="component" value="Unassembled WGS sequence"/>
</dbReference>
<proteinExistence type="predicted"/>
<feature type="region of interest" description="Disordered" evidence="1">
    <location>
        <begin position="49"/>
        <end position="72"/>
    </location>
</feature>
<dbReference type="AlphaFoldDB" id="A0A7J7S1S4"/>
<evidence type="ECO:0000313" key="2">
    <source>
        <dbReference type="EMBL" id="KAF6282396.1"/>
    </source>
</evidence>
<feature type="compositionally biased region" description="Basic and acidic residues" evidence="1">
    <location>
        <begin position="94"/>
        <end position="109"/>
    </location>
</feature>
<accession>A0A7J7S1S4</accession>
<name>A0A7J7S1S4_MYOMY</name>
<keyword evidence="3" id="KW-1185">Reference proteome</keyword>
<evidence type="ECO:0000313" key="3">
    <source>
        <dbReference type="Proteomes" id="UP000527355"/>
    </source>
</evidence>
<feature type="compositionally biased region" description="Polar residues" evidence="1">
    <location>
        <begin position="114"/>
        <end position="123"/>
    </location>
</feature>
<comment type="caution">
    <text evidence="2">The sequence shown here is derived from an EMBL/GenBank/DDBJ whole genome shotgun (WGS) entry which is preliminary data.</text>
</comment>
<sequence>MMALCVRVLDRTPEDASPCRHTVHPPAPNPGLLMCALALRPLNPRSLGSHELGNWPPRLKRKDPNPLIGSRREGPRWALLEGCDVTHADLWSGEDARGGDWSHPNKDPEGPSGKSFQGPTVLL</sequence>
<reference evidence="2 3" key="1">
    <citation type="journal article" date="2020" name="Nature">
        <title>Six reference-quality genomes reveal evolution of bat adaptations.</title>
        <authorList>
            <person name="Jebb D."/>
            <person name="Huang Z."/>
            <person name="Pippel M."/>
            <person name="Hughes G.M."/>
            <person name="Lavrichenko K."/>
            <person name="Devanna P."/>
            <person name="Winkler S."/>
            <person name="Jermiin L.S."/>
            <person name="Skirmuntt E.C."/>
            <person name="Katzourakis A."/>
            <person name="Burkitt-Gray L."/>
            <person name="Ray D.A."/>
            <person name="Sullivan K.A.M."/>
            <person name="Roscito J.G."/>
            <person name="Kirilenko B.M."/>
            <person name="Davalos L.M."/>
            <person name="Corthals A.P."/>
            <person name="Power M.L."/>
            <person name="Jones G."/>
            <person name="Ransome R.D."/>
            <person name="Dechmann D.K.N."/>
            <person name="Locatelli A.G."/>
            <person name="Puechmaille S.J."/>
            <person name="Fedrigo O."/>
            <person name="Jarvis E.D."/>
            <person name="Hiller M."/>
            <person name="Vernes S.C."/>
            <person name="Myers E.W."/>
            <person name="Teeling E.C."/>
        </authorList>
    </citation>
    <scope>NUCLEOTIDE SEQUENCE [LARGE SCALE GENOMIC DNA]</scope>
    <source>
        <strain evidence="2">MMyoMyo1</strain>
        <tissue evidence="2">Flight muscle</tissue>
    </source>
</reference>
<organism evidence="2 3">
    <name type="scientific">Myotis myotis</name>
    <name type="common">Greater mouse-eared bat</name>
    <name type="synonym">Vespertilio myotis</name>
    <dbReference type="NCBI Taxonomy" id="51298"/>
    <lineage>
        <taxon>Eukaryota</taxon>
        <taxon>Metazoa</taxon>
        <taxon>Chordata</taxon>
        <taxon>Craniata</taxon>
        <taxon>Vertebrata</taxon>
        <taxon>Euteleostomi</taxon>
        <taxon>Mammalia</taxon>
        <taxon>Eutheria</taxon>
        <taxon>Laurasiatheria</taxon>
        <taxon>Chiroptera</taxon>
        <taxon>Yangochiroptera</taxon>
        <taxon>Vespertilionidae</taxon>
        <taxon>Myotis</taxon>
    </lineage>
</organism>
<evidence type="ECO:0000256" key="1">
    <source>
        <dbReference type="SAM" id="MobiDB-lite"/>
    </source>
</evidence>
<feature type="region of interest" description="Disordered" evidence="1">
    <location>
        <begin position="91"/>
        <end position="123"/>
    </location>
</feature>